<evidence type="ECO:0000313" key="2">
    <source>
        <dbReference type="EMBL" id="CDR95428.1"/>
    </source>
</evidence>
<dbReference type="Proteomes" id="UP000033188">
    <property type="component" value="Chromosome 2"/>
</dbReference>
<dbReference type="VEuPathDB" id="PiroplasmaDB:BBBOND_0205860"/>
<sequence length="286" mass="32174">MSLINKSDEVATVTTPHLYNDFEKSGKWVVARYFNGLALSPINGECRCVDAETGQLKAKIEIRMRTDYVCDIASKIFRNRMLPITGPWCSVVLHPGSTLTIKFPIQAISSASTDDTPRTSFSQLPYIYDYETKFWPKDLIKLRQLVASYDVDIYDEILYGNAIAGDALALDVSQMARGEVTLKYHLDEPLALRSGLNSFYSHWTLISRNDYVPDNISAVVKVSLAFTHQYGILGCDRRRPSVFDVGLSKNFCLPKSMGFGIGDLYECSYDIMRDVRKVGIRCGSNE</sequence>
<organism evidence="2 3">
    <name type="scientific">Babesia bigemina</name>
    <dbReference type="NCBI Taxonomy" id="5866"/>
    <lineage>
        <taxon>Eukaryota</taxon>
        <taxon>Sar</taxon>
        <taxon>Alveolata</taxon>
        <taxon>Apicomplexa</taxon>
        <taxon>Aconoidasida</taxon>
        <taxon>Piroplasmida</taxon>
        <taxon>Babesiidae</taxon>
        <taxon>Babesia</taxon>
    </lineage>
</organism>
<dbReference type="GeneID" id="24563969"/>
<gene>
    <name evidence="1" type="ORF">BBBOND_0205820</name>
    <name evidence="2" type="ORF">BBBOND_0205860</name>
</gene>
<proteinExistence type="predicted"/>
<accession>A0A061D4C3</accession>
<keyword evidence="3" id="KW-1185">Reference proteome</keyword>
<evidence type="ECO:0000313" key="3">
    <source>
        <dbReference type="Proteomes" id="UP000033188"/>
    </source>
</evidence>
<name>A0A061D4C3_BABBI</name>
<dbReference type="GeneID" id="24563965"/>
<dbReference type="EMBL" id="LK391708">
    <property type="protein sequence ID" value="CDR95424.1"/>
    <property type="molecule type" value="Genomic_DNA"/>
</dbReference>
<dbReference type="KEGG" id="bbig:BBBOND_0205860"/>
<reference evidence="2" key="3">
    <citation type="submission" date="2014-06" db="EMBL/GenBank/DDBJ databases">
        <authorList>
            <person name="Aslett M."/>
            <person name="De Silva Nishadi"/>
        </authorList>
    </citation>
    <scope>NUCLEOTIDE SEQUENCE [LARGE SCALE GENOMIC DNA]</scope>
    <source>
        <strain evidence="2">Bond</strain>
    </source>
</reference>
<reference evidence="3" key="2">
    <citation type="submission" date="2014-06" db="EMBL/GenBank/DDBJ databases">
        <authorList>
            <person name="Aslett M."/>
            <person name="De Silva N."/>
        </authorList>
    </citation>
    <scope>NUCLEOTIDE SEQUENCE [LARGE SCALE GENOMIC DNA]</scope>
    <source>
        <strain evidence="3">Bond</strain>
    </source>
</reference>
<dbReference type="VEuPathDB" id="PiroplasmaDB:BBBOND_0205820"/>
<evidence type="ECO:0000313" key="1">
    <source>
        <dbReference type="EMBL" id="CDR95424.1"/>
    </source>
</evidence>
<dbReference type="RefSeq" id="XP_012767614.1">
    <property type="nucleotide sequence ID" value="XM_012912160.1"/>
</dbReference>
<dbReference type="EMBL" id="LK391708">
    <property type="protein sequence ID" value="CDR95428.1"/>
    <property type="molecule type" value="Genomic_DNA"/>
</dbReference>
<dbReference type="RefSeq" id="XP_012767610.1">
    <property type="nucleotide sequence ID" value="XM_012912156.1"/>
</dbReference>
<dbReference type="AlphaFoldDB" id="A0A061D4C3"/>
<reference evidence="2" key="1">
    <citation type="journal article" date="2014" name="Nucleic Acids Res.">
        <title>The evolutionary dynamics of variant antigen genes in Babesia reveal a history of genomic innovation underlying host-parasite interaction.</title>
        <authorList>
            <person name="Jackson A.P."/>
            <person name="Otto T.D."/>
            <person name="Darby A."/>
            <person name="Ramaprasad A."/>
            <person name="Xia D."/>
            <person name="Echaide I.E."/>
            <person name="Farber M."/>
            <person name="Gahlot S."/>
            <person name="Gamble J."/>
            <person name="Gupta D."/>
            <person name="Gupta Y."/>
            <person name="Jackson L."/>
            <person name="Malandrin L."/>
            <person name="Malas T.B."/>
            <person name="Moussa E."/>
            <person name="Nair M."/>
            <person name="Reid A.J."/>
            <person name="Sanders M."/>
            <person name="Sharma J."/>
            <person name="Tracey A."/>
            <person name="Quail M.A."/>
            <person name="Weir W."/>
            <person name="Wastling J.M."/>
            <person name="Hall N."/>
            <person name="Willadsen P."/>
            <person name="Lingelbach K."/>
            <person name="Shiels B."/>
            <person name="Tait A."/>
            <person name="Berriman M."/>
            <person name="Allred D.R."/>
            <person name="Pain A."/>
        </authorList>
    </citation>
    <scope>NUCLEOTIDE SEQUENCE</scope>
    <source>
        <strain evidence="2">Bond</strain>
    </source>
</reference>
<protein>
    <submittedName>
        <fullName evidence="2">Outer capsid glycoprotein VP7</fullName>
    </submittedName>
</protein>
<dbReference type="KEGG" id="bbig:BBBOND_0205820"/>